<reference evidence="2" key="1">
    <citation type="submission" date="2022-11" db="UniProtKB">
        <authorList>
            <consortium name="WormBaseParasite"/>
        </authorList>
    </citation>
    <scope>IDENTIFICATION</scope>
</reference>
<keyword evidence="1" id="KW-1185">Reference proteome</keyword>
<dbReference type="WBParaSite" id="sdigi.contig467.g8505.t1">
    <property type="protein sequence ID" value="sdigi.contig467.g8505.t1"/>
    <property type="gene ID" value="sdigi.contig467.g8505"/>
</dbReference>
<name>A0A915PVF6_9BILA</name>
<dbReference type="Proteomes" id="UP000887581">
    <property type="component" value="Unplaced"/>
</dbReference>
<sequence>MKVSGKSAEDSGYANAAHARNNTLTVTAVVMIVVVVLHGERMQSAEVFNCRIITSACPDPPGLAKTALSDIDKLKHEGDLRLQCLLSFPKAEMRRKG</sequence>
<evidence type="ECO:0000313" key="1">
    <source>
        <dbReference type="Proteomes" id="UP000887581"/>
    </source>
</evidence>
<proteinExistence type="predicted"/>
<organism evidence="1 2">
    <name type="scientific">Setaria digitata</name>
    <dbReference type="NCBI Taxonomy" id="48799"/>
    <lineage>
        <taxon>Eukaryota</taxon>
        <taxon>Metazoa</taxon>
        <taxon>Ecdysozoa</taxon>
        <taxon>Nematoda</taxon>
        <taxon>Chromadorea</taxon>
        <taxon>Rhabditida</taxon>
        <taxon>Spirurina</taxon>
        <taxon>Spiruromorpha</taxon>
        <taxon>Filarioidea</taxon>
        <taxon>Setariidae</taxon>
        <taxon>Setaria</taxon>
    </lineage>
</organism>
<dbReference type="AlphaFoldDB" id="A0A915PVF6"/>
<accession>A0A915PVF6</accession>
<protein>
    <submittedName>
        <fullName evidence="2">Uncharacterized protein</fullName>
    </submittedName>
</protein>
<evidence type="ECO:0000313" key="2">
    <source>
        <dbReference type="WBParaSite" id="sdigi.contig467.g8505.t1"/>
    </source>
</evidence>